<sequence length="503" mass="55473">MGVAYTGKIRILIVEDEAIVAEDLELAVTNIGYEVVGRAVSADAAVDKALKLNPDLVLMDIVLRGEKNGIDASREIKEEIDTPVIFLTAYSDVGLIDRAKSTEPYAYLVKPFQERQLHASIETALHKSGIEKQLAESEEWLATTLMSIGDAVIATDGTGSVKSMNHVAERLTGWKQEDAAGKPLTDIFKIMNGGTGEEIENPVTTILREGAVVELADQTMLIAKDGAKIPIDDSFAPIKNDKGSIIGAVLAFQDITERKHAEEERDRLVKELEAKNSELERFTYTVSHDLRSPLTTIQGFANVLRMDLEKGKTERMEKNLKYIENGIIKMARLLNDTLELSRIGRVANPSEDVPFGELVSEALEQTSEQVKSCGVEISASADFPAVHVDRMKLVEVLVNLIENSINYMGDEAHPRIYIGYSIDGDNEDETVFFVRDNGIGIDQEAHEKVFELFCKLDRSTKGTGAGLAIVKRIIEVHEGRIWIESEKGKGCTVCFTLPIAPDR</sequence>
<accession>A0AC61L4L4</accession>
<protein>
    <submittedName>
        <fullName evidence="1">Uncharacterized protein</fullName>
    </submittedName>
</protein>
<organism evidence="1 2">
    <name type="scientific">Candidatus Methanogaster sp</name>
    <dbReference type="NCBI Taxonomy" id="3386292"/>
    <lineage>
        <taxon>Archaea</taxon>
        <taxon>Methanobacteriati</taxon>
        <taxon>Methanobacteriota</taxon>
        <taxon>Stenosarchaea group</taxon>
        <taxon>Methanomicrobia</taxon>
        <taxon>Methanosarcinales</taxon>
        <taxon>ANME-2 cluster</taxon>
        <taxon>Candidatus Methanogasteraceae</taxon>
        <taxon>Candidatus Methanogaster</taxon>
    </lineage>
</organism>
<evidence type="ECO:0000313" key="1">
    <source>
        <dbReference type="EMBL" id="PXF61222.1"/>
    </source>
</evidence>
<name>A0AC61L4L4_9EURY</name>
<reference evidence="1" key="1">
    <citation type="submission" date="2018-01" db="EMBL/GenBank/DDBJ databases">
        <authorList>
            <person name="Krukenberg V."/>
        </authorList>
    </citation>
    <scope>NUCLEOTIDE SEQUENCE</scope>
    <source>
        <strain evidence="1">E20ANME2</strain>
    </source>
</reference>
<dbReference type="Proteomes" id="UP000248329">
    <property type="component" value="Unassembled WGS sequence"/>
</dbReference>
<comment type="caution">
    <text evidence="1">The sequence shown here is derived from an EMBL/GenBank/DDBJ whole genome shotgun (WGS) entry which is preliminary data.</text>
</comment>
<proteinExistence type="predicted"/>
<gene>
    <name evidence="1" type="ORF">C4B59_05610</name>
</gene>
<evidence type="ECO:0000313" key="2">
    <source>
        <dbReference type="Proteomes" id="UP000248329"/>
    </source>
</evidence>
<dbReference type="EMBL" id="PQXF01000007">
    <property type="protein sequence ID" value="PXF61222.1"/>
    <property type="molecule type" value="Genomic_DNA"/>
</dbReference>